<evidence type="ECO:0000313" key="3">
    <source>
        <dbReference type="Proteomes" id="UP001262410"/>
    </source>
</evidence>
<reference evidence="2 3" key="1">
    <citation type="submission" date="2023-07" db="EMBL/GenBank/DDBJ databases">
        <title>Sorghum-associated microbial communities from plants grown in Nebraska, USA.</title>
        <authorList>
            <person name="Schachtman D."/>
        </authorList>
    </citation>
    <scope>NUCLEOTIDE SEQUENCE [LARGE SCALE GENOMIC DNA]</scope>
    <source>
        <strain evidence="2 3">584</strain>
    </source>
</reference>
<keyword evidence="1" id="KW-0732">Signal</keyword>
<protein>
    <submittedName>
        <fullName evidence="2">Uncharacterized protein</fullName>
    </submittedName>
</protein>
<name>A0ABU1JT38_9PROT</name>
<gene>
    <name evidence="2" type="ORF">E9232_003977</name>
</gene>
<dbReference type="PANTHER" id="PTHR34309:SF10">
    <property type="entry name" value="SLR1406 PROTEIN"/>
    <property type="match status" value="1"/>
</dbReference>
<feature type="signal peptide" evidence="1">
    <location>
        <begin position="1"/>
        <end position="35"/>
    </location>
</feature>
<dbReference type="InterPro" id="IPR005624">
    <property type="entry name" value="PduO/GlcC-like"/>
</dbReference>
<organism evidence="2 3">
    <name type="scientific">Inquilinus ginsengisoli</name>
    <dbReference type="NCBI Taxonomy" id="363840"/>
    <lineage>
        <taxon>Bacteria</taxon>
        <taxon>Pseudomonadati</taxon>
        <taxon>Pseudomonadota</taxon>
        <taxon>Alphaproteobacteria</taxon>
        <taxon>Rhodospirillales</taxon>
        <taxon>Rhodospirillaceae</taxon>
        <taxon>Inquilinus</taxon>
    </lineage>
</organism>
<dbReference type="PANTHER" id="PTHR34309">
    <property type="entry name" value="SLR1406 PROTEIN"/>
    <property type="match status" value="1"/>
</dbReference>
<dbReference type="Gene3D" id="3.30.450.150">
    <property type="entry name" value="Haem-degrading domain"/>
    <property type="match status" value="1"/>
</dbReference>
<accession>A0ABU1JT38</accession>
<dbReference type="EMBL" id="JAVDPW010000007">
    <property type="protein sequence ID" value="MDR6291443.1"/>
    <property type="molecule type" value="Genomic_DNA"/>
</dbReference>
<proteinExistence type="predicted"/>
<evidence type="ECO:0000256" key="1">
    <source>
        <dbReference type="SAM" id="SignalP"/>
    </source>
</evidence>
<dbReference type="Proteomes" id="UP001262410">
    <property type="component" value="Unassembled WGS sequence"/>
</dbReference>
<dbReference type="Pfam" id="PF03928">
    <property type="entry name" value="HbpS-like"/>
    <property type="match status" value="1"/>
</dbReference>
<sequence>MVTDTEHRRIFRLPAAVAAIALMLGATVASGPAAAQVSKSGFILPMDLALEASQEAVRTCAATGYDVTATVVDVSGTPQVVLRGDNAMIHTNDCAYRKAYTIVTMGPIFQVTTTSQSPVVLTK</sequence>
<feature type="chain" id="PRO_5045410087" evidence="1">
    <location>
        <begin position="36"/>
        <end position="123"/>
    </location>
</feature>
<evidence type="ECO:0000313" key="2">
    <source>
        <dbReference type="EMBL" id="MDR6291443.1"/>
    </source>
</evidence>
<keyword evidence="3" id="KW-1185">Reference proteome</keyword>
<dbReference type="InterPro" id="IPR052517">
    <property type="entry name" value="GlcG_carb_metab_protein"/>
</dbReference>
<dbReference type="InterPro" id="IPR038084">
    <property type="entry name" value="PduO/GlcC-like_sf"/>
</dbReference>
<dbReference type="SUPFAM" id="SSF143744">
    <property type="entry name" value="GlcG-like"/>
    <property type="match status" value="1"/>
</dbReference>
<comment type="caution">
    <text evidence="2">The sequence shown here is derived from an EMBL/GenBank/DDBJ whole genome shotgun (WGS) entry which is preliminary data.</text>
</comment>